<dbReference type="SUPFAM" id="SSF47384">
    <property type="entry name" value="Homodimeric domain of signal transducing histidine kinase"/>
    <property type="match status" value="1"/>
</dbReference>
<dbReference type="InterPro" id="IPR035965">
    <property type="entry name" value="PAS-like_dom_sf"/>
</dbReference>
<dbReference type="GO" id="GO:0000155">
    <property type="term" value="F:phosphorelay sensor kinase activity"/>
    <property type="evidence" value="ECO:0007669"/>
    <property type="project" value="InterPro"/>
</dbReference>
<dbReference type="Gene3D" id="3.30.450.20">
    <property type="entry name" value="PAS domain"/>
    <property type="match status" value="1"/>
</dbReference>
<dbReference type="Pfam" id="PF02518">
    <property type="entry name" value="HATPase_c"/>
    <property type="match status" value="1"/>
</dbReference>
<dbReference type="SMART" id="SM00091">
    <property type="entry name" value="PAS"/>
    <property type="match status" value="1"/>
</dbReference>
<dbReference type="InterPro" id="IPR000014">
    <property type="entry name" value="PAS"/>
</dbReference>
<gene>
    <name evidence="10" type="ORF">WH95_17990</name>
</gene>
<sequence>MTKNSLSNDNGQNLTVASDRYGPLSLDENSASLSVLNSLTDPVFVVGPDKAIVFVNQSAEQFLQSSKVVLVGSLLGTHFSEDSQIVHLIEQTQREESSVAEYGVRLETPRIGTHLVTVVISPMHDRPGFSVVTLQQQSIARKIDHQLVHRNAARSITAMGAMLAHEVKNPLSGIRGAAQLLELSAGEDDRQLTKLICDEADRIVTLVDRIEMFSDTRPMEREAVNIHEVLAHVRLLAETGFGQNIKFTEKYDPSLPEVYGNRDLLIQAFLNLVKNAVEALGKEGGEVTLTTSYQQGVRMRLQGGNERMDLPLLVTVEDNGPGISADLHEHLFDPFVSTKSGGKGLGLALVSKVIEEHGGVIELESMPRLTKFSTSLPLVPKDLRDQSKARLNKNLRDAS</sequence>
<dbReference type="InterPro" id="IPR036097">
    <property type="entry name" value="HisK_dim/P_sf"/>
</dbReference>
<dbReference type="InterPro" id="IPR003661">
    <property type="entry name" value="HisK_dim/P_dom"/>
</dbReference>
<dbReference type="PROSITE" id="PS50109">
    <property type="entry name" value="HIS_KIN"/>
    <property type="match status" value="1"/>
</dbReference>
<dbReference type="SMART" id="SM00388">
    <property type="entry name" value="HisKA"/>
    <property type="match status" value="1"/>
</dbReference>
<dbReference type="InterPro" id="IPR004358">
    <property type="entry name" value="Sig_transdc_His_kin-like_C"/>
</dbReference>
<dbReference type="Gene3D" id="1.10.287.130">
    <property type="match status" value="1"/>
</dbReference>
<evidence type="ECO:0000256" key="8">
    <source>
        <dbReference type="ARBA" id="ARBA00023012"/>
    </source>
</evidence>
<organism evidence="10 11">
    <name type="scientific">Kiloniella litopenaei</name>
    <dbReference type="NCBI Taxonomy" id="1549748"/>
    <lineage>
        <taxon>Bacteria</taxon>
        <taxon>Pseudomonadati</taxon>
        <taxon>Pseudomonadota</taxon>
        <taxon>Alphaproteobacteria</taxon>
        <taxon>Rhodospirillales</taxon>
        <taxon>Kiloniellaceae</taxon>
        <taxon>Kiloniella</taxon>
    </lineage>
</organism>
<keyword evidence="3" id="KW-0597">Phosphoprotein</keyword>
<feature type="domain" description="Histidine kinase" evidence="9">
    <location>
        <begin position="162"/>
        <end position="380"/>
    </location>
</feature>
<dbReference type="CDD" id="cd00130">
    <property type="entry name" value="PAS"/>
    <property type="match status" value="1"/>
</dbReference>
<keyword evidence="11" id="KW-1185">Reference proteome</keyword>
<dbReference type="AlphaFoldDB" id="A0A0M2R0R7"/>
<dbReference type="PANTHER" id="PTHR43065:SF10">
    <property type="entry name" value="PEROXIDE STRESS-ACTIVATED HISTIDINE KINASE MAK3"/>
    <property type="match status" value="1"/>
</dbReference>
<evidence type="ECO:0000256" key="5">
    <source>
        <dbReference type="ARBA" id="ARBA00022741"/>
    </source>
</evidence>
<dbReference type="InterPro" id="IPR005467">
    <property type="entry name" value="His_kinase_dom"/>
</dbReference>
<evidence type="ECO:0000313" key="11">
    <source>
        <dbReference type="Proteomes" id="UP000034491"/>
    </source>
</evidence>
<dbReference type="STRING" id="1549748.WH95_17990"/>
<evidence type="ECO:0000259" key="9">
    <source>
        <dbReference type="PROSITE" id="PS50109"/>
    </source>
</evidence>
<dbReference type="EMBL" id="LANI01000031">
    <property type="protein sequence ID" value="KKJ75487.1"/>
    <property type="molecule type" value="Genomic_DNA"/>
</dbReference>
<dbReference type="EC" id="2.7.13.3" evidence="2"/>
<reference evidence="10 11" key="1">
    <citation type="submission" date="2015-03" db="EMBL/GenBank/DDBJ databases">
        <title>Genome sequence of Kiloniella sp. P1-1, isolated from the gut microflora of Pacific white shrimp, Penaeus vannamei.</title>
        <authorList>
            <person name="Shao Z."/>
            <person name="Wang L."/>
            <person name="Li X."/>
        </authorList>
    </citation>
    <scope>NUCLEOTIDE SEQUENCE [LARGE SCALE GENOMIC DNA]</scope>
    <source>
        <strain evidence="10 11">P1-1</strain>
    </source>
</reference>
<keyword evidence="5" id="KW-0547">Nucleotide-binding</keyword>
<dbReference type="InterPro" id="IPR036890">
    <property type="entry name" value="HATPase_C_sf"/>
</dbReference>
<dbReference type="GO" id="GO:0006355">
    <property type="term" value="P:regulation of DNA-templated transcription"/>
    <property type="evidence" value="ECO:0007669"/>
    <property type="project" value="InterPro"/>
</dbReference>
<evidence type="ECO:0000256" key="1">
    <source>
        <dbReference type="ARBA" id="ARBA00000085"/>
    </source>
</evidence>
<keyword evidence="7" id="KW-0067">ATP-binding</keyword>
<dbReference type="InterPro" id="IPR013767">
    <property type="entry name" value="PAS_fold"/>
</dbReference>
<dbReference type="SUPFAM" id="SSF55874">
    <property type="entry name" value="ATPase domain of HSP90 chaperone/DNA topoisomerase II/histidine kinase"/>
    <property type="match status" value="1"/>
</dbReference>
<evidence type="ECO:0000256" key="4">
    <source>
        <dbReference type="ARBA" id="ARBA00022679"/>
    </source>
</evidence>
<evidence type="ECO:0000256" key="7">
    <source>
        <dbReference type="ARBA" id="ARBA00022840"/>
    </source>
</evidence>
<comment type="catalytic activity">
    <reaction evidence="1">
        <text>ATP + protein L-histidine = ADP + protein N-phospho-L-histidine.</text>
        <dbReference type="EC" id="2.7.13.3"/>
    </reaction>
</comment>
<evidence type="ECO:0000256" key="6">
    <source>
        <dbReference type="ARBA" id="ARBA00022777"/>
    </source>
</evidence>
<dbReference type="OrthoDB" id="9789238at2"/>
<evidence type="ECO:0000256" key="2">
    <source>
        <dbReference type="ARBA" id="ARBA00012438"/>
    </source>
</evidence>
<evidence type="ECO:0000313" key="10">
    <source>
        <dbReference type="EMBL" id="KKJ75487.1"/>
    </source>
</evidence>
<evidence type="ECO:0000256" key="3">
    <source>
        <dbReference type="ARBA" id="ARBA00022553"/>
    </source>
</evidence>
<dbReference type="SUPFAM" id="SSF55785">
    <property type="entry name" value="PYP-like sensor domain (PAS domain)"/>
    <property type="match status" value="1"/>
</dbReference>
<name>A0A0M2R0R7_9PROT</name>
<keyword evidence="6" id="KW-0418">Kinase</keyword>
<dbReference type="CDD" id="cd00082">
    <property type="entry name" value="HisKA"/>
    <property type="match status" value="1"/>
</dbReference>
<dbReference type="GO" id="GO:0005524">
    <property type="term" value="F:ATP binding"/>
    <property type="evidence" value="ECO:0007669"/>
    <property type="project" value="UniProtKB-KW"/>
</dbReference>
<dbReference type="Proteomes" id="UP000034491">
    <property type="component" value="Unassembled WGS sequence"/>
</dbReference>
<dbReference type="PANTHER" id="PTHR43065">
    <property type="entry name" value="SENSOR HISTIDINE KINASE"/>
    <property type="match status" value="1"/>
</dbReference>
<dbReference type="Pfam" id="PF00989">
    <property type="entry name" value="PAS"/>
    <property type="match status" value="1"/>
</dbReference>
<proteinExistence type="predicted"/>
<dbReference type="Gene3D" id="3.30.565.10">
    <property type="entry name" value="Histidine kinase-like ATPase, C-terminal domain"/>
    <property type="match status" value="1"/>
</dbReference>
<keyword evidence="8" id="KW-0902">Two-component regulatory system</keyword>
<dbReference type="RefSeq" id="WP_046509763.1">
    <property type="nucleotide sequence ID" value="NZ_LANI01000031.1"/>
</dbReference>
<protein>
    <recommendedName>
        <fullName evidence="2">histidine kinase</fullName>
        <ecNumber evidence="2">2.7.13.3</ecNumber>
    </recommendedName>
</protein>
<dbReference type="PRINTS" id="PR00344">
    <property type="entry name" value="BCTRLSENSOR"/>
</dbReference>
<dbReference type="PATRIC" id="fig|1549748.8.peg.2869"/>
<dbReference type="InterPro" id="IPR003594">
    <property type="entry name" value="HATPase_dom"/>
</dbReference>
<accession>A0A0M2R0R7</accession>
<keyword evidence="4" id="KW-0808">Transferase</keyword>
<comment type="caution">
    <text evidence="10">The sequence shown here is derived from an EMBL/GenBank/DDBJ whole genome shotgun (WGS) entry which is preliminary data.</text>
</comment>
<dbReference type="SMART" id="SM00387">
    <property type="entry name" value="HATPase_c"/>
    <property type="match status" value="1"/>
</dbReference>
<dbReference type="Pfam" id="PF00512">
    <property type="entry name" value="HisKA"/>
    <property type="match status" value="1"/>
</dbReference>